<name>A0ABR7K3B7_9FIRM</name>
<accession>A0ABR7K3B7</accession>
<evidence type="ECO:0000313" key="2">
    <source>
        <dbReference type="EMBL" id="MBC6003586.1"/>
    </source>
</evidence>
<dbReference type="EMBL" id="JACRWD010000001">
    <property type="protein sequence ID" value="MBC6003586.1"/>
    <property type="molecule type" value="Genomic_DNA"/>
</dbReference>
<evidence type="ECO:0000256" key="1">
    <source>
        <dbReference type="SAM" id="Phobius"/>
    </source>
</evidence>
<keyword evidence="1" id="KW-0812">Transmembrane</keyword>
<comment type="caution">
    <text evidence="2">The sequence shown here is derived from an EMBL/GenBank/DDBJ whole genome shotgun (WGS) entry which is preliminary data.</text>
</comment>
<feature type="transmembrane region" description="Helical" evidence="1">
    <location>
        <begin position="22"/>
        <end position="42"/>
    </location>
</feature>
<keyword evidence="3" id="KW-1185">Reference proteome</keyword>
<organism evidence="2 3">
    <name type="scientific">Paeniclostridium hominis</name>
    <dbReference type="NCBI Taxonomy" id="2764329"/>
    <lineage>
        <taxon>Bacteria</taxon>
        <taxon>Bacillati</taxon>
        <taxon>Bacillota</taxon>
        <taxon>Clostridia</taxon>
        <taxon>Peptostreptococcales</taxon>
        <taxon>Peptostreptococcaceae</taxon>
        <taxon>Paeniclostridium</taxon>
    </lineage>
</organism>
<reference evidence="2 3" key="1">
    <citation type="submission" date="2020-08" db="EMBL/GenBank/DDBJ databases">
        <authorList>
            <person name="Liu C."/>
            <person name="Sun Q."/>
        </authorList>
    </citation>
    <scope>NUCLEOTIDE SEQUENCE [LARGE SCALE GENOMIC DNA]</scope>
    <source>
        <strain evidence="2 3">NSJ-45</strain>
    </source>
</reference>
<keyword evidence="1" id="KW-0472">Membrane</keyword>
<sequence>MDLYLVVKGAIEWLVNTDNTNLTNIITSIGVISSLIFSIITLRDSKKAQIEQQKEIENNRFQEQRGILQVYTVTNDVSSKLSLDCMIVKNIGRSPLKITKFKPNDEFMSIEKENWKTSILSKTNIWISPGQTYKYLCNLDEHMHNKKNDLEIFSVYYEYETLGEKFEETINDLNYKYGDPVKLYSKSPNIDQTLEEIKYQLYVMNTK</sequence>
<dbReference type="RefSeq" id="WP_187005809.1">
    <property type="nucleotide sequence ID" value="NZ_JACRWD010000001.1"/>
</dbReference>
<protein>
    <submittedName>
        <fullName evidence="2">Uncharacterized protein</fullName>
    </submittedName>
</protein>
<gene>
    <name evidence="2" type="ORF">H8891_07205</name>
</gene>
<proteinExistence type="predicted"/>
<dbReference type="Proteomes" id="UP000611796">
    <property type="component" value="Unassembled WGS sequence"/>
</dbReference>
<evidence type="ECO:0000313" key="3">
    <source>
        <dbReference type="Proteomes" id="UP000611796"/>
    </source>
</evidence>
<keyword evidence="1" id="KW-1133">Transmembrane helix</keyword>